<name>A0A6J4PDE1_9BACT</name>
<evidence type="ECO:0000313" key="2">
    <source>
        <dbReference type="EMBL" id="CAA9412845.1"/>
    </source>
</evidence>
<reference evidence="2" key="1">
    <citation type="submission" date="2020-02" db="EMBL/GenBank/DDBJ databases">
        <authorList>
            <person name="Meier V. D."/>
        </authorList>
    </citation>
    <scope>NUCLEOTIDE SEQUENCE</scope>
    <source>
        <strain evidence="2">AVDCRST_MAG64</strain>
    </source>
</reference>
<feature type="region of interest" description="Disordered" evidence="1">
    <location>
        <begin position="58"/>
        <end position="103"/>
    </location>
</feature>
<gene>
    <name evidence="2" type="ORF">AVDCRST_MAG64-2415</name>
</gene>
<evidence type="ECO:0000256" key="1">
    <source>
        <dbReference type="SAM" id="MobiDB-lite"/>
    </source>
</evidence>
<organism evidence="2">
    <name type="scientific">uncultured Phycisphaerae bacterium</name>
    <dbReference type="NCBI Taxonomy" id="904963"/>
    <lineage>
        <taxon>Bacteria</taxon>
        <taxon>Pseudomonadati</taxon>
        <taxon>Planctomycetota</taxon>
        <taxon>Phycisphaerae</taxon>
        <taxon>environmental samples</taxon>
    </lineage>
</organism>
<accession>A0A6J4PDE1</accession>
<proteinExistence type="predicted"/>
<feature type="region of interest" description="Disordered" evidence="1">
    <location>
        <begin position="1"/>
        <end position="20"/>
    </location>
</feature>
<dbReference type="EMBL" id="CADCUQ010000538">
    <property type="protein sequence ID" value="CAA9412845.1"/>
    <property type="molecule type" value="Genomic_DNA"/>
</dbReference>
<feature type="compositionally biased region" description="Basic and acidic residues" evidence="1">
    <location>
        <begin position="92"/>
        <end position="103"/>
    </location>
</feature>
<protein>
    <submittedName>
        <fullName evidence="2">Uncharacterized protein</fullName>
    </submittedName>
</protein>
<dbReference type="AlphaFoldDB" id="A0A6J4PDE1"/>
<feature type="compositionally biased region" description="Basic residues" evidence="1">
    <location>
        <begin position="80"/>
        <end position="90"/>
    </location>
</feature>
<sequence>MGHERTMAAAEDGLGGRMKNEEHAMKNAKWGKTAARGSSHFSFCIACFAFFIPPSPFPPSPFSAGRHTPRARAPPDRAARPRAGRRRAAPRARVDAGVERERG</sequence>